<evidence type="ECO:0000256" key="2">
    <source>
        <dbReference type="ARBA" id="ARBA00013017"/>
    </source>
</evidence>
<protein>
    <recommendedName>
        <fullName evidence="2">thioredoxin-dependent peroxiredoxin</fullName>
        <ecNumber evidence="2">1.11.1.24</ecNumber>
    </recommendedName>
    <alternativeName>
        <fullName evidence="8">Thioredoxin peroxidase</fullName>
    </alternativeName>
    <alternativeName>
        <fullName evidence="10">Thioredoxin-dependent peroxiredoxin Bcp</fullName>
    </alternativeName>
</protein>
<dbReference type="GO" id="GO:0008379">
    <property type="term" value="F:thioredoxin peroxidase activity"/>
    <property type="evidence" value="ECO:0007669"/>
    <property type="project" value="TreeGrafter"/>
</dbReference>
<keyword evidence="14" id="KW-1185">Reference proteome</keyword>
<evidence type="ECO:0000256" key="6">
    <source>
        <dbReference type="ARBA" id="ARBA00023157"/>
    </source>
</evidence>
<sequence>MSNKNYRRLFLSFGFLFFIAPYSFAQMKVLSKGSKAPMFTSEASLAGKEFVFSLKKALDKGPVVLYFYPAAYTGGCDLEAHTFAEMKDKFTAAGATIIGVSADDIARLNSFSASPDYCAGKFPVASDAGGKIAATYGLELTPPKAGVKDVTGKLVTHGFIPRTTFVINKNDEIVAVFSSGADHISPDEHVKKSLEIVKNL</sequence>
<dbReference type="Pfam" id="PF00578">
    <property type="entry name" value="AhpC-TSA"/>
    <property type="match status" value="1"/>
</dbReference>
<reference evidence="13 14" key="1">
    <citation type="submission" date="2018-11" db="EMBL/GenBank/DDBJ databases">
        <title>Draft genome sequence of Ferruginibacter sp. BO-59.</title>
        <authorList>
            <person name="Im W.T."/>
        </authorList>
    </citation>
    <scope>NUCLEOTIDE SEQUENCE [LARGE SCALE GENOMIC DNA]</scope>
    <source>
        <strain evidence="13 14">BO-59</strain>
    </source>
</reference>
<evidence type="ECO:0000256" key="10">
    <source>
        <dbReference type="ARBA" id="ARBA00042639"/>
    </source>
</evidence>
<dbReference type="InterPro" id="IPR050924">
    <property type="entry name" value="Peroxiredoxin_BCP/PrxQ"/>
</dbReference>
<proteinExistence type="inferred from homology"/>
<comment type="similarity">
    <text evidence="9">Belongs to the peroxiredoxin family. BCP/PrxQ subfamily.</text>
</comment>
<keyword evidence="5" id="KW-0560">Oxidoreductase</keyword>
<dbReference type="GO" id="GO:0045454">
    <property type="term" value="P:cell redox homeostasis"/>
    <property type="evidence" value="ECO:0007669"/>
    <property type="project" value="TreeGrafter"/>
</dbReference>
<comment type="catalytic activity">
    <reaction evidence="11">
        <text>a hydroperoxide + [thioredoxin]-dithiol = an alcohol + [thioredoxin]-disulfide + H2O</text>
        <dbReference type="Rhea" id="RHEA:62620"/>
        <dbReference type="Rhea" id="RHEA-COMP:10698"/>
        <dbReference type="Rhea" id="RHEA-COMP:10700"/>
        <dbReference type="ChEBI" id="CHEBI:15377"/>
        <dbReference type="ChEBI" id="CHEBI:29950"/>
        <dbReference type="ChEBI" id="CHEBI:30879"/>
        <dbReference type="ChEBI" id="CHEBI:35924"/>
        <dbReference type="ChEBI" id="CHEBI:50058"/>
        <dbReference type="EC" id="1.11.1.24"/>
    </reaction>
</comment>
<dbReference type="PANTHER" id="PTHR42801">
    <property type="entry name" value="THIOREDOXIN-DEPENDENT PEROXIDE REDUCTASE"/>
    <property type="match status" value="1"/>
</dbReference>
<evidence type="ECO:0000256" key="11">
    <source>
        <dbReference type="ARBA" id="ARBA00049091"/>
    </source>
</evidence>
<evidence type="ECO:0000256" key="7">
    <source>
        <dbReference type="ARBA" id="ARBA00023284"/>
    </source>
</evidence>
<accession>A0A3M9NH94</accession>
<dbReference type="OrthoDB" id="9809746at2"/>
<dbReference type="RefSeq" id="WP_123120605.1">
    <property type="nucleotide sequence ID" value="NZ_RJJR01000007.1"/>
</dbReference>
<dbReference type="InterPro" id="IPR000866">
    <property type="entry name" value="AhpC/TSA"/>
</dbReference>
<evidence type="ECO:0000259" key="12">
    <source>
        <dbReference type="PROSITE" id="PS51352"/>
    </source>
</evidence>
<dbReference type="GO" id="GO:0034599">
    <property type="term" value="P:cellular response to oxidative stress"/>
    <property type="evidence" value="ECO:0007669"/>
    <property type="project" value="TreeGrafter"/>
</dbReference>
<keyword evidence="4" id="KW-0049">Antioxidant</keyword>
<evidence type="ECO:0000256" key="4">
    <source>
        <dbReference type="ARBA" id="ARBA00022862"/>
    </source>
</evidence>
<keyword evidence="6" id="KW-1015">Disulfide bond</keyword>
<comment type="function">
    <text evidence="1">Thiol-specific peroxidase that catalyzes the reduction of hydrogen peroxide and organic hydroperoxides to water and alcohols, respectively. Plays a role in cell protection against oxidative stress by detoxifying peroxides and as sensor of hydrogen peroxide-mediated signaling events.</text>
</comment>
<comment type="caution">
    <text evidence="13">The sequence shown here is derived from an EMBL/GenBank/DDBJ whole genome shotgun (WGS) entry which is preliminary data.</text>
</comment>
<dbReference type="PANTHER" id="PTHR42801:SF4">
    <property type="entry name" value="AHPC_TSA FAMILY PROTEIN"/>
    <property type="match status" value="1"/>
</dbReference>
<evidence type="ECO:0000313" key="14">
    <source>
        <dbReference type="Proteomes" id="UP000267223"/>
    </source>
</evidence>
<keyword evidence="3" id="KW-0575">Peroxidase</keyword>
<evidence type="ECO:0000256" key="8">
    <source>
        <dbReference type="ARBA" id="ARBA00032824"/>
    </source>
</evidence>
<feature type="domain" description="Thioredoxin" evidence="12">
    <location>
        <begin position="30"/>
        <end position="200"/>
    </location>
</feature>
<dbReference type="SUPFAM" id="SSF52833">
    <property type="entry name" value="Thioredoxin-like"/>
    <property type="match status" value="1"/>
</dbReference>
<dbReference type="InterPro" id="IPR013766">
    <property type="entry name" value="Thioredoxin_domain"/>
</dbReference>
<evidence type="ECO:0000256" key="9">
    <source>
        <dbReference type="ARBA" id="ARBA00038489"/>
    </source>
</evidence>
<dbReference type="GO" id="GO:0005737">
    <property type="term" value="C:cytoplasm"/>
    <property type="evidence" value="ECO:0007669"/>
    <property type="project" value="TreeGrafter"/>
</dbReference>
<keyword evidence="7" id="KW-0676">Redox-active center</keyword>
<dbReference type="AlphaFoldDB" id="A0A3M9NH94"/>
<dbReference type="Gene3D" id="3.40.30.10">
    <property type="entry name" value="Glutaredoxin"/>
    <property type="match status" value="1"/>
</dbReference>
<organism evidence="13 14">
    <name type="scientific">Hanamia caeni</name>
    <dbReference type="NCBI Taxonomy" id="2294116"/>
    <lineage>
        <taxon>Bacteria</taxon>
        <taxon>Pseudomonadati</taxon>
        <taxon>Bacteroidota</taxon>
        <taxon>Chitinophagia</taxon>
        <taxon>Chitinophagales</taxon>
        <taxon>Chitinophagaceae</taxon>
        <taxon>Hanamia</taxon>
    </lineage>
</organism>
<dbReference type="EC" id="1.11.1.24" evidence="2"/>
<dbReference type="Proteomes" id="UP000267223">
    <property type="component" value="Unassembled WGS sequence"/>
</dbReference>
<evidence type="ECO:0000313" key="13">
    <source>
        <dbReference type="EMBL" id="RNI36687.1"/>
    </source>
</evidence>
<gene>
    <name evidence="13" type="ORF">EFY79_10180</name>
</gene>
<dbReference type="EMBL" id="RJJR01000007">
    <property type="protein sequence ID" value="RNI36687.1"/>
    <property type="molecule type" value="Genomic_DNA"/>
</dbReference>
<dbReference type="InterPro" id="IPR036249">
    <property type="entry name" value="Thioredoxin-like_sf"/>
</dbReference>
<dbReference type="PROSITE" id="PS51352">
    <property type="entry name" value="THIOREDOXIN_2"/>
    <property type="match status" value="1"/>
</dbReference>
<evidence type="ECO:0000256" key="5">
    <source>
        <dbReference type="ARBA" id="ARBA00023002"/>
    </source>
</evidence>
<evidence type="ECO:0000256" key="1">
    <source>
        <dbReference type="ARBA" id="ARBA00003330"/>
    </source>
</evidence>
<evidence type="ECO:0000256" key="3">
    <source>
        <dbReference type="ARBA" id="ARBA00022559"/>
    </source>
</evidence>
<name>A0A3M9NH94_9BACT</name>
<dbReference type="CDD" id="cd03017">
    <property type="entry name" value="PRX_BCP"/>
    <property type="match status" value="1"/>
</dbReference>